<comment type="caution">
    <text evidence="1">The sequence shown here is derived from an EMBL/GenBank/DDBJ whole genome shotgun (WGS) entry which is preliminary data.</text>
</comment>
<evidence type="ECO:0000313" key="1">
    <source>
        <dbReference type="EMBL" id="GMF01246.1"/>
    </source>
</evidence>
<evidence type="ECO:0000313" key="2">
    <source>
        <dbReference type="Proteomes" id="UP001165101"/>
    </source>
</evidence>
<gene>
    <name evidence="1" type="ORF">Cboi01_000578900</name>
</gene>
<dbReference type="EMBL" id="BSXV01004803">
    <property type="protein sequence ID" value="GMF01246.1"/>
    <property type="molecule type" value="Genomic_DNA"/>
</dbReference>
<keyword evidence="2" id="KW-1185">Reference proteome</keyword>
<dbReference type="Proteomes" id="UP001165101">
    <property type="component" value="Unassembled WGS sequence"/>
</dbReference>
<accession>A0ACB5U3T3</accession>
<sequence length="109" mass="11774">MNRVESSNEPSPLHEISPSVLQESAEPEENKLLAKFAFKQTALSLPVKEEQSLNEDVDVDVAEAEAEAEVEVVLVEVVDVFVIVARVVVGLNVVTVVAMEDDDVVGTSI</sequence>
<name>A0ACB5U3T3_CANBO</name>
<reference evidence="1" key="1">
    <citation type="submission" date="2023-04" db="EMBL/GenBank/DDBJ databases">
        <title>Candida boidinii NBRC 1967.</title>
        <authorList>
            <person name="Ichikawa N."/>
            <person name="Sato H."/>
            <person name="Tonouchi N."/>
        </authorList>
    </citation>
    <scope>NUCLEOTIDE SEQUENCE</scope>
    <source>
        <strain evidence="1">NBRC 1967</strain>
    </source>
</reference>
<proteinExistence type="predicted"/>
<protein>
    <submittedName>
        <fullName evidence="1">Unnamed protein product</fullName>
    </submittedName>
</protein>
<organism evidence="1 2">
    <name type="scientific">Candida boidinii</name>
    <name type="common">Yeast</name>
    <dbReference type="NCBI Taxonomy" id="5477"/>
    <lineage>
        <taxon>Eukaryota</taxon>
        <taxon>Fungi</taxon>
        <taxon>Dikarya</taxon>
        <taxon>Ascomycota</taxon>
        <taxon>Saccharomycotina</taxon>
        <taxon>Pichiomycetes</taxon>
        <taxon>Pichiales</taxon>
        <taxon>Pichiaceae</taxon>
        <taxon>Ogataea</taxon>
        <taxon>Ogataea/Candida clade</taxon>
    </lineage>
</organism>